<dbReference type="SUPFAM" id="SSF54768">
    <property type="entry name" value="dsRNA-binding domain-like"/>
    <property type="match status" value="1"/>
</dbReference>
<feature type="region of interest" description="Disordered" evidence="1">
    <location>
        <begin position="152"/>
        <end position="234"/>
    </location>
</feature>
<reference evidence="2 3" key="1">
    <citation type="journal article" date="2018" name="Mycol. Prog.">
        <title>Coniella lustricola, a new species from submerged detritus.</title>
        <authorList>
            <person name="Raudabaugh D.B."/>
            <person name="Iturriaga T."/>
            <person name="Carver A."/>
            <person name="Mondo S."/>
            <person name="Pangilinan J."/>
            <person name="Lipzen A."/>
            <person name="He G."/>
            <person name="Amirebrahimi M."/>
            <person name="Grigoriev I.V."/>
            <person name="Miller A.N."/>
        </authorList>
    </citation>
    <scope>NUCLEOTIDE SEQUENCE [LARGE SCALE GENOMIC DNA]</scope>
    <source>
        <strain evidence="2 3">B22-T-1</strain>
    </source>
</reference>
<keyword evidence="3" id="KW-1185">Reference proteome</keyword>
<proteinExistence type="predicted"/>
<evidence type="ECO:0000313" key="2">
    <source>
        <dbReference type="EMBL" id="PSR94254.1"/>
    </source>
</evidence>
<dbReference type="EMBL" id="KZ678400">
    <property type="protein sequence ID" value="PSR94254.1"/>
    <property type="molecule type" value="Genomic_DNA"/>
</dbReference>
<dbReference type="InParanoid" id="A0A2T3AER9"/>
<evidence type="ECO:0008006" key="4">
    <source>
        <dbReference type="Google" id="ProtNLM"/>
    </source>
</evidence>
<dbReference type="Proteomes" id="UP000241462">
    <property type="component" value="Unassembled WGS sequence"/>
</dbReference>
<dbReference type="STRING" id="2025994.A0A2T3AER9"/>
<feature type="compositionally biased region" description="Polar residues" evidence="1">
    <location>
        <begin position="225"/>
        <end position="234"/>
    </location>
</feature>
<dbReference type="OrthoDB" id="5222339at2759"/>
<protein>
    <recommendedName>
        <fullName evidence="4">DRBM domain-containing protein</fullName>
    </recommendedName>
</protein>
<organism evidence="2 3">
    <name type="scientific">Coniella lustricola</name>
    <dbReference type="NCBI Taxonomy" id="2025994"/>
    <lineage>
        <taxon>Eukaryota</taxon>
        <taxon>Fungi</taxon>
        <taxon>Dikarya</taxon>
        <taxon>Ascomycota</taxon>
        <taxon>Pezizomycotina</taxon>
        <taxon>Sordariomycetes</taxon>
        <taxon>Sordariomycetidae</taxon>
        <taxon>Diaporthales</taxon>
        <taxon>Schizoparmaceae</taxon>
        <taxon>Coniella</taxon>
    </lineage>
</organism>
<name>A0A2T3AER9_9PEZI</name>
<accession>A0A2T3AER9</accession>
<evidence type="ECO:0000313" key="3">
    <source>
        <dbReference type="Proteomes" id="UP000241462"/>
    </source>
</evidence>
<dbReference type="AlphaFoldDB" id="A0A2T3AER9"/>
<sequence>MASSTGVTIQLGDLALVRKWIVEQEQFYAQYGRSAPLTSAQTKAISALLTAIKAPAGENYVGILQEFCQTRELNVSYTEGSVGQDWTCRATIKGSIGDNGAFQAISLPMDGYGSWNGHQPCFSSKKQAKQHAASSVMEWLVARGLMMPAHSFDTTATTSGSSTPSPAYTGPEPAIATQKETSNGAGSTKRPRGTSVEASLRGEGPSSDDDDEPTDESYDSMSGKIKQQNGIAQSEAVNKAEPQLIRSSDIVAKICNDNNIPLPRYQIDEGPASGFYTGFAVFQDYGDIMLRQLQTDSIMTTPRRGQQATKEAIAVRLVEPLRQIVELRSEQLRLFLQKNPLPKA</sequence>
<feature type="compositionally biased region" description="Acidic residues" evidence="1">
    <location>
        <begin position="206"/>
        <end position="218"/>
    </location>
</feature>
<feature type="compositionally biased region" description="Low complexity" evidence="1">
    <location>
        <begin position="154"/>
        <end position="171"/>
    </location>
</feature>
<gene>
    <name evidence="2" type="ORF">BD289DRAFT_480703</name>
</gene>
<dbReference type="Gene3D" id="3.30.160.20">
    <property type="match status" value="1"/>
</dbReference>
<evidence type="ECO:0000256" key="1">
    <source>
        <dbReference type="SAM" id="MobiDB-lite"/>
    </source>
</evidence>